<feature type="domain" description="Nucleoside phosphorylase" evidence="1">
    <location>
        <begin position="32"/>
        <end position="323"/>
    </location>
</feature>
<dbReference type="HOGENOM" id="CLU_000288_34_22_1"/>
<dbReference type="InterPro" id="IPR035994">
    <property type="entry name" value="Nucleoside_phosphorylase_sf"/>
</dbReference>
<dbReference type="PANTHER" id="PTHR46082">
    <property type="entry name" value="ATP/GTP-BINDING PROTEIN-RELATED"/>
    <property type="match status" value="1"/>
</dbReference>
<dbReference type="InterPro" id="IPR000845">
    <property type="entry name" value="Nucleoside_phosphorylase_d"/>
</dbReference>
<accession>A0A072PRJ6</accession>
<keyword evidence="3" id="KW-1185">Reference proteome</keyword>
<evidence type="ECO:0000259" key="1">
    <source>
        <dbReference type="Pfam" id="PF01048"/>
    </source>
</evidence>
<dbReference type="PANTHER" id="PTHR46082:SF11">
    <property type="entry name" value="AAA+ ATPASE DOMAIN-CONTAINING PROTEIN-RELATED"/>
    <property type="match status" value="1"/>
</dbReference>
<dbReference type="GeneID" id="25275638"/>
<dbReference type="GO" id="GO:0003824">
    <property type="term" value="F:catalytic activity"/>
    <property type="evidence" value="ECO:0007669"/>
    <property type="project" value="InterPro"/>
</dbReference>
<name>A0A072PRJ6_9EURO</name>
<dbReference type="InterPro" id="IPR053137">
    <property type="entry name" value="NLR-like"/>
</dbReference>
<protein>
    <recommendedName>
        <fullName evidence="1">Nucleoside phosphorylase domain-containing protein</fullName>
    </recommendedName>
</protein>
<dbReference type="EMBL" id="AMGV01000001">
    <property type="protein sequence ID" value="KEF62714.1"/>
    <property type="molecule type" value="Genomic_DNA"/>
</dbReference>
<dbReference type="AlphaFoldDB" id="A0A072PRJ6"/>
<dbReference type="SUPFAM" id="SSF53167">
    <property type="entry name" value="Purine and uridine phosphorylases"/>
    <property type="match status" value="1"/>
</dbReference>
<dbReference type="OrthoDB" id="5421817at2759"/>
<evidence type="ECO:0000313" key="3">
    <source>
        <dbReference type="Proteomes" id="UP000027920"/>
    </source>
</evidence>
<dbReference type="GO" id="GO:0009116">
    <property type="term" value="P:nucleoside metabolic process"/>
    <property type="evidence" value="ECO:0007669"/>
    <property type="project" value="InterPro"/>
</dbReference>
<organism evidence="2 3">
    <name type="scientific">Exophiala aquamarina CBS 119918</name>
    <dbReference type="NCBI Taxonomy" id="1182545"/>
    <lineage>
        <taxon>Eukaryota</taxon>
        <taxon>Fungi</taxon>
        <taxon>Dikarya</taxon>
        <taxon>Ascomycota</taxon>
        <taxon>Pezizomycotina</taxon>
        <taxon>Eurotiomycetes</taxon>
        <taxon>Chaetothyriomycetidae</taxon>
        <taxon>Chaetothyriales</taxon>
        <taxon>Herpotrichiellaceae</taxon>
        <taxon>Exophiala</taxon>
    </lineage>
</organism>
<reference evidence="2 3" key="1">
    <citation type="submission" date="2013-03" db="EMBL/GenBank/DDBJ databases">
        <title>The Genome Sequence of Exophiala aquamarina CBS 119918.</title>
        <authorList>
            <consortium name="The Broad Institute Genomics Platform"/>
            <person name="Cuomo C."/>
            <person name="de Hoog S."/>
            <person name="Gorbushina A."/>
            <person name="Walker B."/>
            <person name="Young S.K."/>
            <person name="Zeng Q."/>
            <person name="Gargeya S."/>
            <person name="Fitzgerald M."/>
            <person name="Haas B."/>
            <person name="Abouelleil A."/>
            <person name="Allen A.W."/>
            <person name="Alvarado L."/>
            <person name="Arachchi H.M."/>
            <person name="Berlin A.M."/>
            <person name="Chapman S.B."/>
            <person name="Gainer-Dewar J."/>
            <person name="Goldberg J."/>
            <person name="Griggs A."/>
            <person name="Gujja S."/>
            <person name="Hansen M."/>
            <person name="Howarth C."/>
            <person name="Imamovic A."/>
            <person name="Ireland A."/>
            <person name="Larimer J."/>
            <person name="McCowan C."/>
            <person name="Murphy C."/>
            <person name="Pearson M."/>
            <person name="Poon T.W."/>
            <person name="Priest M."/>
            <person name="Roberts A."/>
            <person name="Saif S."/>
            <person name="Shea T."/>
            <person name="Sisk P."/>
            <person name="Sykes S."/>
            <person name="Wortman J."/>
            <person name="Nusbaum C."/>
            <person name="Birren B."/>
        </authorList>
    </citation>
    <scope>NUCLEOTIDE SEQUENCE [LARGE SCALE GENOMIC DNA]</scope>
    <source>
        <strain evidence="2 3">CBS 119918</strain>
    </source>
</reference>
<comment type="caution">
    <text evidence="2">The sequence shown here is derived from an EMBL/GenBank/DDBJ whole genome shotgun (WGS) entry which is preliminary data.</text>
</comment>
<dbReference type="VEuPathDB" id="FungiDB:A1O9_00687"/>
<evidence type="ECO:0000313" key="2">
    <source>
        <dbReference type="EMBL" id="KEF62714.1"/>
    </source>
</evidence>
<dbReference type="Proteomes" id="UP000027920">
    <property type="component" value="Unassembled WGS sequence"/>
</dbReference>
<dbReference type="Gene3D" id="3.40.50.1580">
    <property type="entry name" value="Nucleoside phosphorylase domain"/>
    <property type="match status" value="1"/>
</dbReference>
<dbReference type="Pfam" id="PF01048">
    <property type="entry name" value="PNP_UDP_1"/>
    <property type="match status" value="1"/>
</dbReference>
<dbReference type="RefSeq" id="XP_013265304.1">
    <property type="nucleotide sequence ID" value="XM_013409850.1"/>
</dbReference>
<sequence>MSSSSTGQQLLINVFQCMMNNFPPSPRYYRVGWISAVQTEYVIACELLDEEFEERQLDLRHDNNLYTFGRIGQHNVVLACLPKGKYGISSATMVARDMCRSFSLCFLLMVGIGGGAPTKHNDVRLGDIVVSCPVAQSSGVIHYDSGAAIQDKEFKRTGTLNAPPTSLLNAVQYLCSVHERRGHKITECITKAITKNPRLKQKYERPLSGTDILYSSTFLHPDGDQPCAGLCDSVAANQVLRTQRDSPESEPVVHYGLIASADKLMKDAPLRDKLAKTERVLCFEMEGAGLMDAFPCLVIRGICDYSDTHKNDIWQGYAAAAAAAYARELLNVIPSSQVQPTPQTADNDTILGIHNVLKPLISEMTM</sequence>
<gene>
    <name evidence="2" type="ORF">A1O9_00687</name>
</gene>
<proteinExistence type="predicted"/>